<name>A0ABR8Q5N8_9CLOT</name>
<dbReference type="InterPro" id="IPR014867">
    <property type="entry name" value="Spore_coat_CotH_CotH2/3/7"/>
</dbReference>
<keyword evidence="2" id="KW-0418">Kinase</keyword>
<dbReference type="GO" id="GO:0016301">
    <property type="term" value="F:kinase activity"/>
    <property type="evidence" value="ECO:0007669"/>
    <property type="project" value="UniProtKB-KW"/>
</dbReference>
<evidence type="ECO:0000313" key="3">
    <source>
        <dbReference type="Proteomes" id="UP000640335"/>
    </source>
</evidence>
<organism evidence="2 3">
    <name type="scientific">Clostridium gallinarum</name>
    <dbReference type="NCBI Taxonomy" id="2762246"/>
    <lineage>
        <taxon>Bacteria</taxon>
        <taxon>Bacillati</taxon>
        <taxon>Bacillota</taxon>
        <taxon>Clostridia</taxon>
        <taxon>Eubacteriales</taxon>
        <taxon>Clostridiaceae</taxon>
        <taxon>Clostridium</taxon>
    </lineage>
</organism>
<dbReference type="Proteomes" id="UP000640335">
    <property type="component" value="Unassembled WGS sequence"/>
</dbReference>
<dbReference type="EMBL" id="JACSQZ010000042">
    <property type="protein sequence ID" value="MBD7915731.1"/>
    <property type="molecule type" value="Genomic_DNA"/>
</dbReference>
<keyword evidence="1" id="KW-0812">Transmembrane</keyword>
<comment type="caution">
    <text evidence="2">The sequence shown here is derived from an EMBL/GenBank/DDBJ whole genome shotgun (WGS) entry which is preliminary data.</text>
</comment>
<keyword evidence="3" id="KW-1185">Reference proteome</keyword>
<keyword evidence="1" id="KW-1133">Transmembrane helix</keyword>
<feature type="transmembrane region" description="Helical" evidence="1">
    <location>
        <begin position="6"/>
        <end position="24"/>
    </location>
</feature>
<gene>
    <name evidence="2" type="ORF">H9660_11300</name>
</gene>
<protein>
    <submittedName>
        <fullName evidence="2">CotH kinase family protein</fullName>
    </submittedName>
</protein>
<dbReference type="RefSeq" id="WP_207729463.1">
    <property type="nucleotide sequence ID" value="NZ_JACSQZ010000042.1"/>
</dbReference>
<proteinExistence type="predicted"/>
<keyword evidence="1" id="KW-0472">Membrane</keyword>
<dbReference type="Pfam" id="PF08757">
    <property type="entry name" value="CotH"/>
    <property type="match status" value="1"/>
</dbReference>
<sequence>MNKKIVMFFIIIFMCISAILFYNFDKKEKNFRYQQHIEESKIEYVNDESNNIKTHLPILSIKVDEENIPGEVLLDSNGNKLMKTLDSQGNKMTLGEIEVYDNGEINTIENKADFKSSVLLRYRGNSSIYFSKKGYLLKLVDEEGNNVDEKMLGMAKDNEWVLNGPFLDKTLMRNYMAYNLAGMIMGYAPNVRFCELYLNDEYQGLYILCESISRSKNRVNISKYDPRINEFGYIVCLDDNEEDIKNISTFSEYSYITESGSGLKIIYPSRSMINDEVKAYIESDFSEFERALYSYDFNDPKKGYKNYIDVDSFVNYYIFQEFMEINDTGYRSTYLYKEKGGKIVMGPVWDYNNSLNNYFTELDSEKIQCADRVWYSQLLKDKDFVDRVVNRYKELRKTILNEEYLLNYIDSVRDYLGEAINRNFDVWGFSFDSSKLSAKEKLYPESRNIVSYDEAIKQLKDEIVKRGRWLDDNIDTLYQYCQDSKNRDLLD</sequence>
<evidence type="ECO:0000313" key="2">
    <source>
        <dbReference type="EMBL" id="MBD7915731.1"/>
    </source>
</evidence>
<reference evidence="2 3" key="1">
    <citation type="submission" date="2020-08" db="EMBL/GenBank/DDBJ databases">
        <title>A Genomic Blueprint of the Chicken Gut Microbiome.</title>
        <authorList>
            <person name="Gilroy R."/>
            <person name="Ravi A."/>
            <person name="Getino M."/>
            <person name="Pursley I."/>
            <person name="Horton D.L."/>
            <person name="Alikhan N.-F."/>
            <person name="Baker D."/>
            <person name="Gharbi K."/>
            <person name="Hall N."/>
            <person name="Watson M."/>
            <person name="Adriaenssens E.M."/>
            <person name="Foster-Nyarko E."/>
            <person name="Jarju S."/>
            <person name="Secka A."/>
            <person name="Antonio M."/>
            <person name="Oren A."/>
            <person name="Chaudhuri R."/>
            <person name="La Ragione R.M."/>
            <person name="Hildebrand F."/>
            <person name="Pallen M.J."/>
        </authorList>
    </citation>
    <scope>NUCLEOTIDE SEQUENCE [LARGE SCALE GENOMIC DNA]</scope>
    <source>
        <strain evidence="2 3">Sa3CUN1</strain>
    </source>
</reference>
<evidence type="ECO:0000256" key="1">
    <source>
        <dbReference type="SAM" id="Phobius"/>
    </source>
</evidence>
<accession>A0ABR8Q5N8</accession>
<keyword evidence="2" id="KW-0808">Transferase</keyword>